<protein>
    <submittedName>
        <fullName evidence="2">Uncharacterized protein</fullName>
    </submittedName>
</protein>
<proteinExistence type="predicted"/>
<comment type="caution">
    <text evidence="2">The sequence shown here is derived from an EMBL/GenBank/DDBJ whole genome shotgun (WGS) entry which is preliminary data.</text>
</comment>
<evidence type="ECO:0000313" key="3">
    <source>
        <dbReference type="Proteomes" id="UP001189429"/>
    </source>
</evidence>
<organism evidence="2 3">
    <name type="scientific">Prorocentrum cordatum</name>
    <dbReference type="NCBI Taxonomy" id="2364126"/>
    <lineage>
        <taxon>Eukaryota</taxon>
        <taxon>Sar</taxon>
        <taxon>Alveolata</taxon>
        <taxon>Dinophyceae</taxon>
        <taxon>Prorocentrales</taxon>
        <taxon>Prorocentraceae</taxon>
        <taxon>Prorocentrum</taxon>
    </lineage>
</organism>
<keyword evidence="3" id="KW-1185">Reference proteome</keyword>
<evidence type="ECO:0000313" key="2">
    <source>
        <dbReference type="EMBL" id="CAK0833972.1"/>
    </source>
</evidence>
<name>A0ABN9SPZ1_9DINO</name>
<accession>A0ABN9SPZ1</accession>
<dbReference type="EMBL" id="CAUYUJ010012447">
    <property type="protein sequence ID" value="CAK0833972.1"/>
    <property type="molecule type" value="Genomic_DNA"/>
</dbReference>
<dbReference type="Proteomes" id="UP001189429">
    <property type="component" value="Unassembled WGS sequence"/>
</dbReference>
<evidence type="ECO:0000256" key="1">
    <source>
        <dbReference type="SAM" id="MobiDB-lite"/>
    </source>
</evidence>
<gene>
    <name evidence="2" type="ORF">PCOR1329_LOCUS31522</name>
</gene>
<feature type="region of interest" description="Disordered" evidence="1">
    <location>
        <begin position="98"/>
        <end position="118"/>
    </location>
</feature>
<reference evidence="2" key="1">
    <citation type="submission" date="2023-10" db="EMBL/GenBank/DDBJ databases">
        <authorList>
            <person name="Chen Y."/>
            <person name="Shah S."/>
            <person name="Dougan E. K."/>
            <person name="Thang M."/>
            <person name="Chan C."/>
        </authorList>
    </citation>
    <scope>NUCLEOTIDE SEQUENCE [LARGE SCALE GENOMIC DNA]</scope>
</reference>
<sequence length="118" mass="12955">MAPRRWLSPTESLVAQGFPVHPHFPRRAPGELLCSFNAARSDRTPRTVGSQSGNAMHVNVAGIVALDGYLNARYVDTVLMDIVAVNVRLAANEIRRRRHGLPVKRVTSKTAHPRSHGA</sequence>